<comment type="caution">
    <text evidence="1">The sequence shown here is derived from an EMBL/GenBank/DDBJ whole genome shotgun (WGS) entry which is preliminary data.</text>
</comment>
<protein>
    <submittedName>
        <fullName evidence="1">Uncharacterized protein</fullName>
    </submittedName>
</protein>
<name>A0A834DIZ4_9CHIR</name>
<organism evidence="1 2">
    <name type="scientific">Phyllostomus discolor</name>
    <name type="common">pale spear-nosed bat</name>
    <dbReference type="NCBI Taxonomy" id="89673"/>
    <lineage>
        <taxon>Eukaryota</taxon>
        <taxon>Metazoa</taxon>
        <taxon>Chordata</taxon>
        <taxon>Craniata</taxon>
        <taxon>Vertebrata</taxon>
        <taxon>Euteleostomi</taxon>
        <taxon>Mammalia</taxon>
        <taxon>Eutheria</taxon>
        <taxon>Laurasiatheria</taxon>
        <taxon>Chiroptera</taxon>
        <taxon>Yangochiroptera</taxon>
        <taxon>Phyllostomidae</taxon>
        <taxon>Phyllostominae</taxon>
        <taxon>Phyllostomus</taxon>
    </lineage>
</organism>
<dbReference type="Proteomes" id="UP000664940">
    <property type="component" value="Unassembled WGS sequence"/>
</dbReference>
<dbReference type="AlphaFoldDB" id="A0A834DIZ4"/>
<proteinExistence type="predicted"/>
<gene>
    <name evidence="1" type="ORF">HJG60_008828</name>
</gene>
<dbReference type="EMBL" id="JABVXQ010000013">
    <property type="protein sequence ID" value="KAF6081821.1"/>
    <property type="molecule type" value="Genomic_DNA"/>
</dbReference>
<accession>A0A834DIZ4</accession>
<evidence type="ECO:0000313" key="2">
    <source>
        <dbReference type="Proteomes" id="UP000664940"/>
    </source>
</evidence>
<sequence>MAPSSRGAGGGMVLPGAIWVAARWVRVGISLGRPGGQEGRSGPGLGMAALPVTNIRLQPLTLNEWPPVLLPRPGVPGSARVVQGWPPAAREGLPWGTQGVPSSLILTHFYRPAVSPVPDLGTGGMAFRKCPAGVGPFLCL</sequence>
<reference evidence="1 2" key="1">
    <citation type="journal article" date="2020" name="Nature">
        <title>Six reference-quality genomes reveal evolution of bat adaptations.</title>
        <authorList>
            <person name="Jebb D."/>
            <person name="Huang Z."/>
            <person name="Pippel M."/>
            <person name="Hughes G.M."/>
            <person name="Lavrichenko K."/>
            <person name="Devanna P."/>
            <person name="Winkler S."/>
            <person name="Jermiin L.S."/>
            <person name="Skirmuntt E.C."/>
            <person name="Katzourakis A."/>
            <person name="Burkitt-Gray L."/>
            <person name="Ray D.A."/>
            <person name="Sullivan K.A.M."/>
            <person name="Roscito J.G."/>
            <person name="Kirilenko B.M."/>
            <person name="Davalos L.M."/>
            <person name="Corthals A.P."/>
            <person name="Power M.L."/>
            <person name="Jones G."/>
            <person name="Ransome R.D."/>
            <person name="Dechmann D.K.N."/>
            <person name="Locatelli A.G."/>
            <person name="Puechmaille S.J."/>
            <person name="Fedrigo O."/>
            <person name="Jarvis E.D."/>
            <person name="Hiller M."/>
            <person name="Vernes S.C."/>
            <person name="Myers E.W."/>
            <person name="Teeling E.C."/>
        </authorList>
    </citation>
    <scope>NUCLEOTIDE SEQUENCE [LARGE SCALE GENOMIC DNA]</scope>
    <source>
        <strain evidence="1">Bat1K_MPI-CBG_1</strain>
    </source>
</reference>
<evidence type="ECO:0000313" key="1">
    <source>
        <dbReference type="EMBL" id="KAF6081821.1"/>
    </source>
</evidence>